<keyword evidence="4" id="KW-1185">Reference proteome</keyword>
<dbReference type="SUPFAM" id="SSF74924">
    <property type="entry name" value="Cap-Gly domain"/>
    <property type="match status" value="1"/>
</dbReference>
<reference evidence="3 4" key="1">
    <citation type="submission" date="2016-05" db="EMBL/GenBank/DDBJ databases">
        <title>Genome sequencing reveals origins of a unique bacterial endosymbiosis in the earliest lineages of terrestrial Fungi.</title>
        <authorList>
            <consortium name="DOE Joint Genome Institute"/>
            <person name="Uehling J."/>
            <person name="Gryganskyi A."/>
            <person name="Hameed K."/>
            <person name="Tschaplinski T."/>
            <person name="Misztal P."/>
            <person name="Wu S."/>
            <person name="Desiro A."/>
            <person name="Vande Pol N."/>
            <person name="Du Z.-Y."/>
            <person name="Zienkiewicz A."/>
            <person name="Zienkiewicz K."/>
            <person name="Morin E."/>
            <person name="Tisserant E."/>
            <person name="Splivallo R."/>
            <person name="Hainaut M."/>
            <person name="Henrissat B."/>
            <person name="Ohm R."/>
            <person name="Kuo A."/>
            <person name="Yan J."/>
            <person name="Lipzen A."/>
            <person name="Nolan M."/>
            <person name="Labutti K."/>
            <person name="Barry K."/>
            <person name="Goldstein A."/>
            <person name="Labbe J."/>
            <person name="Schadt C."/>
            <person name="Tuskan G."/>
            <person name="Grigoriev I."/>
            <person name="Martin F."/>
            <person name="Vilgalys R."/>
            <person name="Bonito G."/>
        </authorList>
    </citation>
    <scope>NUCLEOTIDE SEQUENCE [LARGE SCALE GENOMIC DNA]</scope>
    <source>
        <strain evidence="3 4">AG-77</strain>
    </source>
</reference>
<dbReference type="OrthoDB" id="2130750at2759"/>
<dbReference type="AlphaFoldDB" id="A0A197K000"/>
<proteinExistence type="predicted"/>
<gene>
    <name evidence="3" type="ORF">K457DRAFT_73113</name>
</gene>
<dbReference type="Gene3D" id="2.30.30.190">
    <property type="entry name" value="CAP Gly-rich-like domain"/>
    <property type="match status" value="1"/>
</dbReference>
<dbReference type="PROSITE" id="PS00845">
    <property type="entry name" value="CAP_GLY_1"/>
    <property type="match status" value="1"/>
</dbReference>
<evidence type="ECO:0000313" key="4">
    <source>
        <dbReference type="Proteomes" id="UP000078512"/>
    </source>
</evidence>
<dbReference type="SMART" id="SM01052">
    <property type="entry name" value="CAP_GLY"/>
    <property type="match status" value="1"/>
</dbReference>
<dbReference type="InterPro" id="IPR036859">
    <property type="entry name" value="CAP-Gly_dom_sf"/>
</dbReference>
<dbReference type="PANTHER" id="PTHR18916">
    <property type="entry name" value="DYNACTIN 1-RELATED MICROTUBULE-BINDING"/>
    <property type="match status" value="1"/>
</dbReference>
<sequence>MAAKNTPSGTNAALSSIPGSPAQNQLPASLEGIELGDRVAVESMGLTGYLRFVGPAQFKTGIWAGIELDTPTGKNDGTVAGVTYFSCRPNCGIFVLAAKI</sequence>
<evidence type="ECO:0000256" key="1">
    <source>
        <dbReference type="SAM" id="MobiDB-lite"/>
    </source>
</evidence>
<organism evidence="3 4">
    <name type="scientific">Linnemannia elongata AG-77</name>
    <dbReference type="NCBI Taxonomy" id="1314771"/>
    <lineage>
        <taxon>Eukaryota</taxon>
        <taxon>Fungi</taxon>
        <taxon>Fungi incertae sedis</taxon>
        <taxon>Mucoromycota</taxon>
        <taxon>Mortierellomycotina</taxon>
        <taxon>Mortierellomycetes</taxon>
        <taxon>Mortierellales</taxon>
        <taxon>Mortierellaceae</taxon>
        <taxon>Linnemannia</taxon>
    </lineage>
</organism>
<protein>
    <recommendedName>
        <fullName evidence="2">CAP-Gly domain-containing protein</fullName>
    </recommendedName>
</protein>
<evidence type="ECO:0000259" key="2">
    <source>
        <dbReference type="PROSITE" id="PS50245"/>
    </source>
</evidence>
<dbReference type="STRING" id="1314771.A0A197K000"/>
<dbReference type="InterPro" id="IPR000938">
    <property type="entry name" value="CAP-Gly_domain"/>
</dbReference>
<dbReference type="PROSITE" id="PS50245">
    <property type="entry name" value="CAP_GLY_2"/>
    <property type="match status" value="1"/>
</dbReference>
<feature type="region of interest" description="Disordered" evidence="1">
    <location>
        <begin position="1"/>
        <end position="25"/>
    </location>
</feature>
<dbReference type="Pfam" id="PF01302">
    <property type="entry name" value="CAP_GLY"/>
    <property type="match status" value="1"/>
</dbReference>
<evidence type="ECO:0000313" key="3">
    <source>
        <dbReference type="EMBL" id="OAQ30805.1"/>
    </source>
</evidence>
<dbReference type="EMBL" id="KV442033">
    <property type="protein sequence ID" value="OAQ30805.1"/>
    <property type="molecule type" value="Genomic_DNA"/>
</dbReference>
<name>A0A197K000_9FUNG</name>
<dbReference type="Proteomes" id="UP000078512">
    <property type="component" value="Unassembled WGS sequence"/>
</dbReference>
<feature type="non-terminal residue" evidence="3">
    <location>
        <position position="100"/>
    </location>
</feature>
<accession>A0A197K000</accession>
<feature type="domain" description="CAP-Gly" evidence="2">
    <location>
        <begin position="54"/>
        <end position="96"/>
    </location>
</feature>